<dbReference type="Gene3D" id="3.30.980.20">
    <property type="entry name" value="Putative mannosyl-3-phosphoglycerate phosphatase, domain 2"/>
    <property type="match status" value="1"/>
</dbReference>
<gene>
    <name evidence="4" type="ORF">GCM10011415_24660</name>
</gene>
<accession>A0A8J2ZKW1</accession>
<organism evidence="4 5">
    <name type="scientific">Salipiger pallidus</name>
    <dbReference type="NCBI Taxonomy" id="1775170"/>
    <lineage>
        <taxon>Bacteria</taxon>
        <taxon>Pseudomonadati</taxon>
        <taxon>Pseudomonadota</taxon>
        <taxon>Alphaproteobacteria</taxon>
        <taxon>Rhodobacterales</taxon>
        <taxon>Roseobacteraceae</taxon>
        <taxon>Salipiger</taxon>
    </lineage>
</organism>
<evidence type="ECO:0000313" key="4">
    <source>
        <dbReference type="EMBL" id="GGG75195.1"/>
    </source>
</evidence>
<dbReference type="Pfam" id="PF08282">
    <property type="entry name" value="Hydrolase_3"/>
    <property type="match status" value="2"/>
</dbReference>
<dbReference type="NCBIfam" id="TIGR01484">
    <property type="entry name" value="HAD-SF-IIB"/>
    <property type="match status" value="1"/>
</dbReference>
<dbReference type="GO" id="GO:0005829">
    <property type="term" value="C:cytosol"/>
    <property type="evidence" value="ECO:0007669"/>
    <property type="project" value="TreeGrafter"/>
</dbReference>
<dbReference type="EMBL" id="BMJV01000005">
    <property type="protein sequence ID" value="GGG75195.1"/>
    <property type="molecule type" value="Genomic_DNA"/>
</dbReference>
<keyword evidence="5" id="KW-1185">Reference proteome</keyword>
<proteinExistence type="predicted"/>
<dbReference type="InterPro" id="IPR036412">
    <property type="entry name" value="HAD-like_sf"/>
</dbReference>
<dbReference type="NCBIfam" id="TIGR01486">
    <property type="entry name" value="HAD-SF-IIB-MPGP"/>
    <property type="match status" value="1"/>
</dbReference>
<reference evidence="4" key="1">
    <citation type="journal article" date="2014" name="Int. J. Syst. Evol. Microbiol.">
        <title>Complete genome sequence of Corynebacterium casei LMG S-19264T (=DSM 44701T), isolated from a smear-ripened cheese.</title>
        <authorList>
            <consortium name="US DOE Joint Genome Institute (JGI-PGF)"/>
            <person name="Walter F."/>
            <person name="Albersmeier A."/>
            <person name="Kalinowski J."/>
            <person name="Ruckert C."/>
        </authorList>
    </citation>
    <scope>NUCLEOTIDE SEQUENCE</scope>
    <source>
        <strain evidence="4">CGMCC 1.15762</strain>
    </source>
</reference>
<dbReference type="PANTHER" id="PTHR10000:SF8">
    <property type="entry name" value="HAD SUPERFAMILY HYDROLASE-LIKE, TYPE 3"/>
    <property type="match status" value="1"/>
</dbReference>
<dbReference type="GO" id="GO:0000287">
    <property type="term" value="F:magnesium ion binding"/>
    <property type="evidence" value="ECO:0007669"/>
    <property type="project" value="TreeGrafter"/>
</dbReference>
<dbReference type="InterPro" id="IPR006381">
    <property type="entry name" value="HAD-SF-IIB-MPGP"/>
</dbReference>
<dbReference type="GO" id="GO:0050531">
    <property type="term" value="F:mannosyl-3-phosphoglycerate phosphatase activity"/>
    <property type="evidence" value="ECO:0007669"/>
    <property type="project" value="InterPro"/>
</dbReference>
<dbReference type="InterPro" id="IPR023214">
    <property type="entry name" value="HAD_sf"/>
</dbReference>
<dbReference type="SFLD" id="SFLDS00003">
    <property type="entry name" value="Haloacid_Dehalogenase"/>
    <property type="match status" value="1"/>
</dbReference>
<dbReference type="SFLD" id="SFLDG01142">
    <property type="entry name" value="C2.B.2:_Mannosyl-3-phosphoglyc"/>
    <property type="match status" value="1"/>
</dbReference>
<evidence type="ECO:0000313" key="5">
    <source>
        <dbReference type="Proteomes" id="UP000617145"/>
    </source>
</evidence>
<keyword evidence="1" id="KW-0479">Metal-binding</keyword>
<dbReference type="PANTHER" id="PTHR10000">
    <property type="entry name" value="PHOSPHOSERINE PHOSPHATASE"/>
    <property type="match status" value="1"/>
</dbReference>
<keyword evidence="2" id="KW-0378">Hydrolase</keyword>
<evidence type="ECO:0000256" key="3">
    <source>
        <dbReference type="ARBA" id="ARBA00022842"/>
    </source>
</evidence>
<sequence length="281" mass="29672">MFPRQLGYGYLIFMKTLHEWHGRLIVFTDLDGTLLDHATYSHAAAAPALHALSQLGVPLILASSKTAPEMLPLHAALGLGDTPIIVENGAARVTPGDTLGAHGDYDRLRTILSELPQDLRAPYRGFGDMTDAQVAQITGLNPEGAGLARQRSFTEPGLWSGSDAGQRAFLAALEARGVTARSGGRFLTLSFGGTKAGQMQGIMGDLGRDIAIALGDAPNDIEMIETATRGVIIRNDHGKGIAPLSGEAEGRILRTTLPGPEGWNAAILGLLDQPALMQGHD</sequence>
<dbReference type="SFLD" id="SFLDG01140">
    <property type="entry name" value="C2.B:_Phosphomannomutase_and_P"/>
    <property type="match status" value="1"/>
</dbReference>
<reference evidence="4" key="2">
    <citation type="submission" date="2020-09" db="EMBL/GenBank/DDBJ databases">
        <authorList>
            <person name="Sun Q."/>
            <person name="Zhou Y."/>
        </authorList>
    </citation>
    <scope>NUCLEOTIDE SEQUENCE</scope>
    <source>
        <strain evidence="4">CGMCC 1.15762</strain>
    </source>
</reference>
<evidence type="ECO:0000256" key="2">
    <source>
        <dbReference type="ARBA" id="ARBA00022801"/>
    </source>
</evidence>
<dbReference type="Gene3D" id="3.40.50.1000">
    <property type="entry name" value="HAD superfamily/HAD-like"/>
    <property type="match status" value="1"/>
</dbReference>
<dbReference type="Proteomes" id="UP000617145">
    <property type="component" value="Unassembled WGS sequence"/>
</dbReference>
<keyword evidence="3" id="KW-0460">Magnesium</keyword>
<protein>
    <submittedName>
        <fullName evidence="4">Mannosyl-3-phosphoglycerate phosphatase</fullName>
    </submittedName>
</protein>
<dbReference type="GO" id="GO:0051479">
    <property type="term" value="P:mannosylglycerate biosynthetic process"/>
    <property type="evidence" value="ECO:0007669"/>
    <property type="project" value="InterPro"/>
</dbReference>
<name>A0A8J2ZKW1_9RHOB</name>
<evidence type="ECO:0000256" key="1">
    <source>
        <dbReference type="ARBA" id="ARBA00022723"/>
    </source>
</evidence>
<comment type="caution">
    <text evidence="4">The sequence shown here is derived from an EMBL/GenBank/DDBJ whole genome shotgun (WGS) entry which is preliminary data.</text>
</comment>
<dbReference type="SUPFAM" id="SSF56784">
    <property type="entry name" value="HAD-like"/>
    <property type="match status" value="1"/>
</dbReference>
<dbReference type="InterPro" id="IPR006379">
    <property type="entry name" value="HAD-SF_hydro_IIB"/>
</dbReference>
<dbReference type="AlphaFoldDB" id="A0A8J2ZKW1"/>